<dbReference type="GO" id="GO:0050992">
    <property type="term" value="P:dimethylallyl diphosphate biosynthetic process"/>
    <property type="evidence" value="ECO:0007669"/>
    <property type="project" value="InterPro"/>
</dbReference>
<evidence type="ECO:0000313" key="6">
    <source>
        <dbReference type="EMBL" id="GAF06224.1"/>
    </source>
</evidence>
<dbReference type="PANTHER" id="PTHR30426:SF0">
    <property type="entry name" value="4-HYDROXY-3-METHYLBUT-2-ENYL DIPHOSPHATE REDUCTASE"/>
    <property type="match status" value="1"/>
</dbReference>
<dbReference type="GO" id="GO:0019288">
    <property type="term" value="P:isopentenyl diphosphate biosynthetic process, methylerythritol 4-phosphate pathway"/>
    <property type="evidence" value="ECO:0007669"/>
    <property type="project" value="InterPro"/>
</dbReference>
<evidence type="ECO:0000256" key="4">
    <source>
        <dbReference type="ARBA" id="ARBA00023004"/>
    </source>
</evidence>
<sequence>MEVVKISPRGYCYGVVDAMVLARQAAQNLDLPRPIYILGMIVHNSHVTNSFEDEALLRLMALIDWKF</sequence>
<keyword evidence="7" id="KW-1185">Reference proteome</keyword>
<evidence type="ECO:0000256" key="5">
    <source>
        <dbReference type="ARBA" id="ARBA00023014"/>
    </source>
</evidence>
<dbReference type="Proteomes" id="UP000019364">
    <property type="component" value="Unassembled WGS sequence"/>
</dbReference>
<reference evidence="6 7" key="1">
    <citation type="journal article" date="2014" name="Genome Announc.">
        <title>Draft Genome Sequence of Paenibacillus pini JCM 16418T, Isolated from the Rhizosphere of Pine Tree.</title>
        <authorList>
            <person name="Yuki M."/>
            <person name="Oshima K."/>
            <person name="Suda W."/>
            <person name="Oshida Y."/>
            <person name="Kitamura K."/>
            <person name="Iida Y."/>
            <person name="Hattori M."/>
            <person name="Ohkuma M."/>
        </authorList>
    </citation>
    <scope>NUCLEOTIDE SEQUENCE [LARGE SCALE GENOMIC DNA]</scope>
    <source>
        <strain evidence="6 7">JCM 16418</strain>
    </source>
</reference>
<evidence type="ECO:0000256" key="2">
    <source>
        <dbReference type="ARBA" id="ARBA00022485"/>
    </source>
</evidence>
<accession>W7YUU5</accession>
<evidence type="ECO:0000313" key="7">
    <source>
        <dbReference type="Proteomes" id="UP000019364"/>
    </source>
</evidence>
<dbReference type="STRING" id="1236976.JCM16418_173"/>
<dbReference type="eggNOG" id="COG0761">
    <property type="taxonomic scope" value="Bacteria"/>
</dbReference>
<evidence type="ECO:0000256" key="1">
    <source>
        <dbReference type="ARBA" id="ARBA00001966"/>
    </source>
</evidence>
<gene>
    <name evidence="6" type="ORF">JCM16418_173</name>
</gene>
<keyword evidence="4" id="KW-0408">Iron</keyword>
<proteinExistence type="predicted"/>
<dbReference type="GO" id="GO:0051745">
    <property type="term" value="F:4-hydroxy-3-methylbut-2-enyl diphosphate reductase activity"/>
    <property type="evidence" value="ECO:0007669"/>
    <property type="project" value="InterPro"/>
</dbReference>
<dbReference type="GO" id="GO:0046872">
    <property type="term" value="F:metal ion binding"/>
    <property type="evidence" value="ECO:0007669"/>
    <property type="project" value="UniProtKB-KW"/>
</dbReference>
<dbReference type="GO" id="GO:0051539">
    <property type="term" value="F:4 iron, 4 sulfur cluster binding"/>
    <property type="evidence" value="ECO:0007669"/>
    <property type="project" value="UniProtKB-KW"/>
</dbReference>
<organism evidence="6 7">
    <name type="scientific">Paenibacillus pini JCM 16418</name>
    <dbReference type="NCBI Taxonomy" id="1236976"/>
    <lineage>
        <taxon>Bacteria</taxon>
        <taxon>Bacillati</taxon>
        <taxon>Bacillota</taxon>
        <taxon>Bacilli</taxon>
        <taxon>Bacillales</taxon>
        <taxon>Paenibacillaceae</taxon>
        <taxon>Paenibacillus</taxon>
    </lineage>
</organism>
<name>W7YUU5_9BACL</name>
<comment type="caution">
    <text evidence="6">The sequence shown here is derived from an EMBL/GenBank/DDBJ whole genome shotgun (WGS) entry which is preliminary data.</text>
</comment>
<protein>
    <submittedName>
        <fullName evidence="6">4-hydroxy-3-methylbut-2-enyl diphosphate reductase</fullName>
    </submittedName>
</protein>
<keyword evidence="2" id="KW-0004">4Fe-4S</keyword>
<keyword evidence="3" id="KW-0479">Metal-binding</keyword>
<comment type="cofactor">
    <cofactor evidence="1">
        <name>[4Fe-4S] cluster</name>
        <dbReference type="ChEBI" id="CHEBI:49883"/>
    </cofactor>
</comment>
<dbReference type="Pfam" id="PF02401">
    <property type="entry name" value="LYTB"/>
    <property type="match status" value="1"/>
</dbReference>
<dbReference type="AlphaFoldDB" id="W7YUU5"/>
<keyword evidence="5" id="KW-0411">Iron-sulfur</keyword>
<evidence type="ECO:0000256" key="3">
    <source>
        <dbReference type="ARBA" id="ARBA00022723"/>
    </source>
</evidence>
<dbReference type="Gene3D" id="3.40.50.11270">
    <property type="match status" value="1"/>
</dbReference>
<dbReference type="EMBL" id="BAVZ01000001">
    <property type="protein sequence ID" value="GAF06224.1"/>
    <property type="molecule type" value="Genomic_DNA"/>
</dbReference>
<dbReference type="InterPro" id="IPR003451">
    <property type="entry name" value="LytB/IspH"/>
</dbReference>
<dbReference type="PANTHER" id="PTHR30426">
    <property type="entry name" value="4-HYDROXY-3-METHYLBUT-2-ENYL DIPHOSPHATE REDUCTASE"/>
    <property type="match status" value="1"/>
</dbReference>